<accession>C5LQX8</accession>
<dbReference type="InterPro" id="IPR055065">
    <property type="entry name" value="OB_MCM10"/>
</dbReference>
<dbReference type="EMBL" id="GG684654">
    <property type="protein sequence ID" value="EER00863.1"/>
    <property type="molecule type" value="Genomic_DNA"/>
</dbReference>
<dbReference type="GO" id="GO:0043596">
    <property type="term" value="C:nuclear replication fork"/>
    <property type="evidence" value="ECO:0007669"/>
    <property type="project" value="TreeGrafter"/>
</dbReference>
<reference evidence="2 3" key="1">
    <citation type="submission" date="2008-07" db="EMBL/GenBank/DDBJ databases">
        <authorList>
            <person name="El-Sayed N."/>
            <person name="Caler E."/>
            <person name="Inman J."/>
            <person name="Amedeo P."/>
            <person name="Hass B."/>
            <person name="Wortman J."/>
        </authorList>
    </citation>
    <scope>NUCLEOTIDE SEQUENCE [LARGE SCALE GENOMIC DNA]</scope>
    <source>
        <strain evidence="3">ATCC 50983 / TXsc</strain>
    </source>
</reference>
<dbReference type="Gene3D" id="2.40.50.140">
    <property type="entry name" value="Nucleic acid-binding proteins"/>
    <property type="match status" value="1"/>
</dbReference>
<dbReference type="RefSeq" id="XP_002768145.1">
    <property type="nucleotide sequence ID" value="XM_002768099.1"/>
</dbReference>
<sequence length="222" mass="24317">MPVSPAPDHYSGIKLNERLVSQEQIDTLMSGKKVVQLRDLKFEVKTKVVEQDRVFVGMIFKVGATRSGTLGRGKLARTAQYCDAWLTDFHPYSPTYVRVRLTDSAAGMKLMRGDVWYFLNPELTPEDDKAASGMAVTAPVALTVDTRDKMLKVGIASAVGDCTAVMGSKGNHGCMYPVNTELDRSGLCHVHLEELRSKSSNSRTMTGAIVVYTGSIRIGPRC</sequence>
<dbReference type="InParanoid" id="C5LQX8"/>
<dbReference type="GO" id="GO:0006270">
    <property type="term" value="P:DNA replication initiation"/>
    <property type="evidence" value="ECO:0007669"/>
    <property type="project" value="InterPro"/>
</dbReference>
<dbReference type="Proteomes" id="UP000007800">
    <property type="component" value="Unassembled WGS sequence"/>
</dbReference>
<dbReference type="InterPro" id="IPR012340">
    <property type="entry name" value="NA-bd_OB-fold"/>
</dbReference>
<protein>
    <recommendedName>
        <fullName evidence="1">MCM10 OB-fold domain-containing protein</fullName>
    </recommendedName>
</protein>
<dbReference type="GO" id="GO:0003697">
    <property type="term" value="F:single-stranded DNA binding"/>
    <property type="evidence" value="ECO:0007669"/>
    <property type="project" value="InterPro"/>
</dbReference>
<proteinExistence type="predicted"/>
<dbReference type="PANTHER" id="PTHR13454:SF11">
    <property type="entry name" value="PROTEIN MCM10 HOMOLOG"/>
    <property type="match status" value="1"/>
</dbReference>
<keyword evidence="3" id="KW-1185">Reference proteome</keyword>
<dbReference type="GO" id="GO:0003688">
    <property type="term" value="F:DNA replication origin binding"/>
    <property type="evidence" value="ECO:0007669"/>
    <property type="project" value="TreeGrafter"/>
</dbReference>
<evidence type="ECO:0000313" key="2">
    <source>
        <dbReference type="EMBL" id="EER00863.1"/>
    </source>
</evidence>
<dbReference type="Pfam" id="PF22379">
    <property type="entry name" value="OB_MCM10"/>
    <property type="match status" value="1"/>
</dbReference>
<dbReference type="PANTHER" id="PTHR13454">
    <property type="entry name" value="PROTEIN MCM10 HOMOLOG"/>
    <property type="match status" value="1"/>
</dbReference>
<dbReference type="OrthoDB" id="273123at2759"/>
<organism evidence="3">
    <name type="scientific">Perkinsus marinus (strain ATCC 50983 / TXsc)</name>
    <dbReference type="NCBI Taxonomy" id="423536"/>
    <lineage>
        <taxon>Eukaryota</taxon>
        <taxon>Sar</taxon>
        <taxon>Alveolata</taxon>
        <taxon>Perkinsozoa</taxon>
        <taxon>Perkinsea</taxon>
        <taxon>Perkinsida</taxon>
        <taxon>Perkinsidae</taxon>
        <taxon>Perkinsus</taxon>
    </lineage>
</organism>
<feature type="domain" description="MCM10 OB-fold" evidence="1">
    <location>
        <begin position="10"/>
        <end position="72"/>
    </location>
</feature>
<gene>
    <name evidence="2" type="ORF">Pmar_PMAR002933</name>
</gene>
<evidence type="ECO:0000313" key="3">
    <source>
        <dbReference type="Proteomes" id="UP000007800"/>
    </source>
</evidence>
<evidence type="ECO:0000259" key="1">
    <source>
        <dbReference type="Pfam" id="PF22379"/>
    </source>
</evidence>
<dbReference type="AlphaFoldDB" id="C5LQX8"/>
<dbReference type="GeneID" id="9044053"/>
<dbReference type="InterPro" id="IPR040184">
    <property type="entry name" value="Mcm10"/>
</dbReference>
<name>C5LQX8_PERM5</name>